<sequence length="188" mass="21617">MVAVNSIEQKLTLEDFLNLPETKPASEYIDGEIRQKPMPQGEHSTLQGELVTGINQVAKPQKIAYALPELRCTFGGRSIVPDIAVFTWERIPRTESGRIANKFETYPDWVIEILSPEQSANKVIEKILFCLRQGTRLAWLIDPEDESVLIFRLDRMPEIKREDDILPALPVLEDWRLSVREMFAWLTP</sequence>
<dbReference type="AlphaFoldDB" id="A0AAW9QVI5"/>
<name>A0AAW9QVI5_9CHRO</name>
<organism evidence="2 3">
    <name type="scientific">Pannus brasiliensis CCIBt3594</name>
    <dbReference type="NCBI Taxonomy" id="1427578"/>
    <lineage>
        <taxon>Bacteria</taxon>
        <taxon>Bacillati</taxon>
        <taxon>Cyanobacteriota</taxon>
        <taxon>Cyanophyceae</taxon>
        <taxon>Oscillatoriophycideae</taxon>
        <taxon>Chroococcales</taxon>
        <taxon>Microcystaceae</taxon>
        <taxon>Pannus</taxon>
    </lineage>
</organism>
<dbReference type="GO" id="GO:0004519">
    <property type="term" value="F:endonuclease activity"/>
    <property type="evidence" value="ECO:0007669"/>
    <property type="project" value="UniProtKB-KW"/>
</dbReference>
<dbReference type="Pfam" id="PF05685">
    <property type="entry name" value="Uma2"/>
    <property type="match status" value="1"/>
</dbReference>
<dbReference type="EMBL" id="JBAFSM010000015">
    <property type="protein sequence ID" value="MEG3437406.1"/>
    <property type="molecule type" value="Genomic_DNA"/>
</dbReference>
<comment type="caution">
    <text evidence="2">The sequence shown here is derived from an EMBL/GenBank/DDBJ whole genome shotgun (WGS) entry which is preliminary data.</text>
</comment>
<protein>
    <submittedName>
        <fullName evidence="2">Uma2 family endonuclease</fullName>
    </submittedName>
</protein>
<dbReference type="CDD" id="cd06260">
    <property type="entry name" value="DUF820-like"/>
    <property type="match status" value="1"/>
</dbReference>
<keyword evidence="2" id="KW-0378">Hydrolase</keyword>
<dbReference type="InterPro" id="IPR008538">
    <property type="entry name" value="Uma2"/>
</dbReference>
<keyword evidence="2" id="KW-0540">Nuclease</keyword>
<keyword evidence="3" id="KW-1185">Reference proteome</keyword>
<evidence type="ECO:0000313" key="2">
    <source>
        <dbReference type="EMBL" id="MEG3437406.1"/>
    </source>
</evidence>
<keyword evidence="2" id="KW-0255">Endonuclease</keyword>
<accession>A0AAW9QVI5</accession>
<evidence type="ECO:0000313" key="3">
    <source>
        <dbReference type="Proteomes" id="UP001328733"/>
    </source>
</evidence>
<reference evidence="2 3" key="1">
    <citation type="submission" date="2024-01" db="EMBL/GenBank/DDBJ databases">
        <title>Genomic insights into the taxonomy and metabolism of the cyanobacterium Pannus brasiliensis CCIBt3594.</title>
        <authorList>
            <person name="Machado M."/>
            <person name="Botero N.B."/>
            <person name="Andreote A.P.D."/>
            <person name="Feitosa A.M.T."/>
            <person name="Popin R."/>
            <person name="Sivonen K."/>
            <person name="Fiore M.F."/>
        </authorList>
    </citation>
    <scope>NUCLEOTIDE SEQUENCE [LARGE SCALE GENOMIC DNA]</scope>
    <source>
        <strain evidence="2 3">CCIBt3594</strain>
    </source>
</reference>
<dbReference type="InterPro" id="IPR012296">
    <property type="entry name" value="Nuclease_put_TT1808"/>
</dbReference>
<dbReference type="RefSeq" id="WP_332864889.1">
    <property type="nucleotide sequence ID" value="NZ_JBAFSM010000015.1"/>
</dbReference>
<evidence type="ECO:0000259" key="1">
    <source>
        <dbReference type="Pfam" id="PF05685"/>
    </source>
</evidence>
<proteinExistence type="predicted"/>
<gene>
    <name evidence="2" type="ORF">V0288_09775</name>
</gene>
<dbReference type="Gene3D" id="3.90.1570.10">
    <property type="entry name" value="tt1808, chain A"/>
    <property type="match status" value="1"/>
</dbReference>
<feature type="domain" description="Putative restriction endonuclease" evidence="1">
    <location>
        <begin position="13"/>
        <end position="179"/>
    </location>
</feature>
<dbReference type="Proteomes" id="UP001328733">
    <property type="component" value="Unassembled WGS sequence"/>
</dbReference>
<dbReference type="PANTHER" id="PTHR34107:SF5">
    <property type="entry name" value="SLL1355 PROTEIN"/>
    <property type="match status" value="1"/>
</dbReference>
<dbReference type="SUPFAM" id="SSF52980">
    <property type="entry name" value="Restriction endonuclease-like"/>
    <property type="match status" value="1"/>
</dbReference>
<dbReference type="PANTHER" id="PTHR34107">
    <property type="entry name" value="SLL0198 PROTEIN-RELATED"/>
    <property type="match status" value="1"/>
</dbReference>
<dbReference type="InterPro" id="IPR011335">
    <property type="entry name" value="Restrct_endonuc-II-like"/>
</dbReference>